<dbReference type="Proteomes" id="UP000693952">
    <property type="component" value="Chromosome"/>
</dbReference>
<organism evidence="2 3">
    <name type="scientific">Pseudomonas sessilinigenes</name>
    <dbReference type="NCBI Taxonomy" id="658629"/>
    <lineage>
        <taxon>Bacteria</taxon>
        <taxon>Pseudomonadati</taxon>
        <taxon>Pseudomonadota</taxon>
        <taxon>Gammaproteobacteria</taxon>
        <taxon>Pseudomonadales</taxon>
        <taxon>Pseudomonadaceae</taxon>
        <taxon>Pseudomonas</taxon>
    </lineage>
</organism>
<protein>
    <recommendedName>
        <fullName evidence="4">Lipoprotein</fullName>
    </recommendedName>
</protein>
<accession>A0ABX8MFC7</accession>
<reference evidence="2" key="1">
    <citation type="submission" date="2021-06" db="EMBL/GenBank/DDBJ databases">
        <title>Updating the genus Pseudomonas: Description of 43 new species and partition of the Pseudomonas putida group.</title>
        <authorList>
            <person name="Girard L."/>
            <person name="Lood C."/>
            <person name="Vandamme P."/>
            <person name="Rokni-Zadeh H."/>
            <person name="van Noort V."/>
            <person name="Hofte M."/>
            <person name="Lavigne R."/>
            <person name="De Mot R."/>
        </authorList>
    </citation>
    <scope>NUCLEOTIDE SEQUENCE</scope>
    <source>
        <strain evidence="2">CMR12a</strain>
    </source>
</reference>
<evidence type="ECO:0000256" key="1">
    <source>
        <dbReference type="SAM" id="SignalP"/>
    </source>
</evidence>
<keyword evidence="1" id="KW-0732">Signal</keyword>
<feature type="signal peptide" evidence="1">
    <location>
        <begin position="1"/>
        <end position="23"/>
    </location>
</feature>
<evidence type="ECO:0000313" key="3">
    <source>
        <dbReference type="Proteomes" id="UP000693952"/>
    </source>
</evidence>
<evidence type="ECO:0008006" key="4">
    <source>
        <dbReference type="Google" id="ProtNLM"/>
    </source>
</evidence>
<sequence>MKSTTMIRYRLLPALLLSLLAGCKSLPELQASHHWNGRDAKEIIQFLGPPTDMQPSADRSLVTMQWYRNTSYVSKEVVGSTSEMQGNVMVNTNYWDDVNHPGSCTLSAIVDKARLIRDFSASGRCYGVAMEP</sequence>
<dbReference type="EMBL" id="CP077074">
    <property type="protein sequence ID" value="QXH37820.1"/>
    <property type="molecule type" value="Genomic_DNA"/>
</dbReference>
<name>A0ABX8MFC7_9PSED</name>
<evidence type="ECO:0000313" key="2">
    <source>
        <dbReference type="EMBL" id="QXH37820.1"/>
    </source>
</evidence>
<keyword evidence="3" id="KW-1185">Reference proteome</keyword>
<dbReference type="PROSITE" id="PS51257">
    <property type="entry name" value="PROKAR_LIPOPROTEIN"/>
    <property type="match status" value="1"/>
</dbReference>
<dbReference type="RefSeq" id="WP_124346849.1">
    <property type="nucleotide sequence ID" value="NZ_CP027706.1"/>
</dbReference>
<gene>
    <name evidence="2" type="ORF">KSS89_16110</name>
</gene>
<proteinExistence type="predicted"/>
<feature type="chain" id="PRO_5045934350" description="Lipoprotein" evidence="1">
    <location>
        <begin position="24"/>
        <end position="132"/>
    </location>
</feature>